<evidence type="ECO:0000313" key="1">
    <source>
        <dbReference type="EMBL" id="PKC61352.1"/>
    </source>
</evidence>
<comment type="caution">
    <text evidence="1">The sequence shown here is derived from an EMBL/GenBank/DDBJ whole genome shotgun (WGS) entry which is preliminary data.</text>
</comment>
<reference evidence="1 2" key="1">
    <citation type="submission" date="2017-10" db="EMBL/GenBank/DDBJ databases">
        <title>Extensive intraspecific genome diversity in a model arbuscular mycorrhizal fungus.</title>
        <authorList>
            <person name="Chen E.C.H."/>
            <person name="Morin E."/>
            <person name="Baudet D."/>
            <person name="Noel J."/>
            <person name="Ndikumana S."/>
            <person name="Charron P."/>
            <person name="St-Onge C."/>
            <person name="Giorgi J."/>
            <person name="Grigoriev I.V."/>
            <person name="Roux C."/>
            <person name="Martin F.M."/>
            <person name="Corradi N."/>
        </authorList>
    </citation>
    <scope>NUCLEOTIDE SEQUENCE [LARGE SCALE GENOMIC DNA]</scope>
    <source>
        <strain evidence="1 2">A1</strain>
    </source>
</reference>
<dbReference type="VEuPathDB" id="FungiDB:RhiirA1_466686"/>
<name>A0A2I1FE45_9GLOM</name>
<dbReference type="VEuPathDB" id="FungiDB:RhiirFUN_003341"/>
<gene>
    <name evidence="1" type="ORF">RhiirA1_466686</name>
</gene>
<evidence type="ECO:0000313" key="2">
    <source>
        <dbReference type="Proteomes" id="UP000232688"/>
    </source>
</evidence>
<dbReference type="EMBL" id="LLXH01000998">
    <property type="protein sequence ID" value="PKC61352.1"/>
    <property type="molecule type" value="Genomic_DNA"/>
</dbReference>
<protein>
    <submittedName>
        <fullName evidence="1">Uncharacterized protein</fullName>
    </submittedName>
</protein>
<dbReference type="OrthoDB" id="2346451at2759"/>
<dbReference type="AlphaFoldDB" id="A0A2I1FE45"/>
<sequence>MVNNTSLTPIKQQIIDGDIDWTFTKEWLNHNPTDAPCSAKLSKRQGARLKKCNFIYPTIDIQQQHVNEKDHALEETINSSRLFDVNFVGSLPSDHPCYLLIHHLVSSDLTLIFYNYITDKKSRFSIFIKFMNIIMEKIDLSIWNIRNAHVKEWERNLSITKVKKKFYRRRYHSNDNSSPPDNIQSDSTLRRTYTHRQIPTIPYSRTGEFYNNEVHIRWTSSNFLHSRPWTTHRDNFWFDNIDLFSSFNYNIIGNYINTR</sequence>
<organism evidence="1 2">
    <name type="scientific">Rhizophagus irregularis</name>
    <dbReference type="NCBI Taxonomy" id="588596"/>
    <lineage>
        <taxon>Eukaryota</taxon>
        <taxon>Fungi</taxon>
        <taxon>Fungi incertae sedis</taxon>
        <taxon>Mucoromycota</taxon>
        <taxon>Glomeromycotina</taxon>
        <taxon>Glomeromycetes</taxon>
        <taxon>Glomerales</taxon>
        <taxon>Glomeraceae</taxon>
        <taxon>Rhizophagus</taxon>
    </lineage>
</organism>
<dbReference type="Proteomes" id="UP000232688">
    <property type="component" value="Unassembled WGS sequence"/>
</dbReference>
<proteinExistence type="predicted"/>
<dbReference type="VEuPathDB" id="FungiDB:FUN_017157"/>
<reference evidence="1 2" key="2">
    <citation type="submission" date="2017-10" db="EMBL/GenBank/DDBJ databases">
        <title>Genome analyses suggest a sexual origin of heterokaryosis in a supposedly ancient asexual fungus.</title>
        <authorList>
            <person name="Corradi N."/>
            <person name="Sedzielewska K."/>
            <person name="Noel J."/>
            <person name="Charron P."/>
            <person name="Farinelli L."/>
            <person name="Marton T."/>
            <person name="Kruger M."/>
            <person name="Pelin A."/>
            <person name="Brachmann A."/>
            <person name="Corradi N."/>
        </authorList>
    </citation>
    <scope>NUCLEOTIDE SEQUENCE [LARGE SCALE GENOMIC DNA]</scope>
    <source>
        <strain evidence="1 2">A1</strain>
    </source>
</reference>
<accession>A0A2I1FE45</accession>